<evidence type="ECO:0000256" key="1">
    <source>
        <dbReference type="ARBA" id="ARBA00001974"/>
    </source>
</evidence>
<evidence type="ECO:0000256" key="6">
    <source>
        <dbReference type="ARBA" id="ARBA00023002"/>
    </source>
</evidence>
<comment type="similarity">
    <text evidence="2">Belongs to the HdrA family.</text>
</comment>
<dbReference type="Gene3D" id="3.30.70.20">
    <property type="match status" value="1"/>
</dbReference>
<organism evidence="10 11">
    <name type="scientific">candidate division TA06 bacterium</name>
    <dbReference type="NCBI Taxonomy" id="2250710"/>
    <lineage>
        <taxon>Bacteria</taxon>
        <taxon>Bacteria division TA06</taxon>
    </lineage>
</organism>
<feature type="domain" description="4Fe-4S ferredoxin-type" evidence="9">
    <location>
        <begin position="104"/>
        <end position="134"/>
    </location>
</feature>
<evidence type="ECO:0000259" key="9">
    <source>
        <dbReference type="PROSITE" id="PS51379"/>
    </source>
</evidence>
<keyword evidence="6" id="KW-0560">Oxidoreductase</keyword>
<dbReference type="PROSITE" id="PS00198">
    <property type="entry name" value="4FE4S_FER_1"/>
    <property type="match status" value="1"/>
</dbReference>
<keyword evidence="5" id="KW-0274">FAD</keyword>
<dbReference type="Gene3D" id="3.50.50.60">
    <property type="entry name" value="FAD/NAD(P)-binding domain"/>
    <property type="match status" value="1"/>
</dbReference>
<evidence type="ECO:0000256" key="3">
    <source>
        <dbReference type="ARBA" id="ARBA00022485"/>
    </source>
</evidence>
<keyword evidence="8" id="KW-0411">Iron-sulfur</keyword>
<dbReference type="Pfam" id="PF12831">
    <property type="entry name" value="FAD_oxidored"/>
    <property type="match status" value="1"/>
</dbReference>
<evidence type="ECO:0000313" key="11">
    <source>
        <dbReference type="Proteomes" id="UP000315534"/>
    </source>
</evidence>
<dbReference type="GO" id="GO:0051539">
    <property type="term" value="F:4 iron, 4 sulfur cluster binding"/>
    <property type="evidence" value="ECO:0007669"/>
    <property type="project" value="UniProtKB-KW"/>
</dbReference>
<reference evidence="10 11" key="1">
    <citation type="submission" date="2019-03" db="EMBL/GenBank/DDBJ databases">
        <title>Metabolic potential of uncultured bacteria and archaea associated with petroleum seepage in deep-sea sediments.</title>
        <authorList>
            <person name="Dong X."/>
            <person name="Hubert C."/>
        </authorList>
    </citation>
    <scope>NUCLEOTIDE SEQUENCE [LARGE SCALE GENOMIC DNA]</scope>
    <source>
        <strain evidence="10">E29_bin36</strain>
    </source>
</reference>
<gene>
    <name evidence="10" type="ORF">E3J38_09190</name>
</gene>
<evidence type="ECO:0000313" key="10">
    <source>
        <dbReference type="EMBL" id="TET77969.1"/>
    </source>
</evidence>
<dbReference type="InterPro" id="IPR017900">
    <property type="entry name" value="4Fe4S_Fe_S_CS"/>
</dbReference>
<dbReference type="SUPFAM" id="SSF51905">
    <property type="entry name" value="FAD/NAD(P)-binding domain"/>
    <property type="match status" value="1"/>
</dbReference>
<dbReference type="InterPro" id="IPR017896">
    <property type="entry name" value="4Fe4S_Fe-S-bd"/>
</dbReference>
<dbReference type="InterPro" id="IPR039650">
    <property type="entry name" value="HdrA-like"/>
</dbReference>
<comment type="caution">
    <text evidence="10">The sequence shown here is derived from an EMBL/GenBank/DDBJ whole genome shotgun (WGS) entry which is preliminary data.</text>
</comment>
<dbReference type="InterPro" id="IPR036188">
    <property type="entry name" value="FAD/NAD-bd_sf"/>
</dbReference>
<comment type="cofactor">
    <cofactor evidence="1">
        <name>FAD</name>
        <dbReference type="ChEBI" id="CHEBI:57692"/>
    </cofactor>
</comment>
<protein>
    <submittedName>
        <fullName evidence="10">CoB--CoM heterodisulfide reductase iron-sulfur subunit A family protein</fullName>
    </submittedName>
</protein>
<dbReference type="PANTHER" id="PTHR43498">
    <property type="entry name" value="FERREDOXIN:COB-COM HETERODISULFIDE REDUCTASE SUBUNIT A"/>
    <property type="match status" value="1"/>
</dbReference>
<dbReference type="Gene3D" id="3.40.50.720">
    <property type="entry name" value="NAD(P)-binding Rossmann-like Domain"/>
    <property type="match status" value="1"/>
</dbReference>
<name>A0A523XG58_UNCT6</name>
<dbReference type="AlphaFoldDB" id="A0A523XG58"/>
<keyword evidence="5" id="KW-0285">Flavoprotein</keyword>
<dbReference type="GO" id="GO:0016491">
    <property type="term" value="F:oxidoreductase activity"/>
    <property type="evidence" value="ECO:0007669"/>
    <property type="project" value="UniProtKB-KW"/>
</dbReference>
<evidence type="ECO:0000256" key="2">
    <source>
        <dbReference type="ARBA" id="ARBA00006561"/>
    </source>
</evidence>
<keyword evidence="3" id="KW-0004">4Fe-4S</keyword>
<evidence type="ECO:0000256" key="8">
    <source>
        <dbReference type="ARBA" id="ARBA00023014"/>
    </source>
</evidence>
<evidence type="ECO:0000256" key="5">
    <source>
        <dbReference type="ARBA" id="ARBA00022827"/>
    </source>
</evidence>
<keyword evidence="7" id="KW-0408">Iron</keyword>
<proteinExistence type="inferred from homology"/>
<feature type="domain" description="4Fe-4S ferredoxin-type" evidence="9">
    <location>
        <begin position="151"/>
        <end position="185"/>
    </location>
</feature>
<dbReference type="GO" id="GO:0046872">
    <property type="term" value="F:metal ion binding"/>
    <property type="evidence" value="ECO:0007669"/>
    <property type="project" value="UniProtKB-KW"/>
</dbReference>
<accession>A0A523XG58</accession>
<dbReference type="Proteomes" id="UP000315534">
    <property type="component" value="Unassembled WGS sequence"/>
</dbReference>
<evidence type="ECO:0000256" key="4">
    <source>
        <dbReference type="ARBA" id="ARBA00022723"/>
    </source>
</evidence>
<dbReference type="PROSITE" id="PS51379">
    <property type="entry name" value="4FE4S_FER_2"/>
    <property type="match status" value="2"/>
</dbReference>
<sequence length="435" mass="48391">MEEKALEEKSKAVLVIGGGISGIQAALDLGDMGIKVHLVERKPAIGGRMAQLDKTFPTNDCSICILSPKMADCFRHPGITLHTLSEVKNVTGQMGHFSVKLRKYARFVKERECINCGECAAKCPVKVPDEFDMGLRKREAIYPYYLQGVPAVMTIDRENCLYLKRGVCRICEKICTKKAIDFEQKDTDVMLQVGAIIVATGFDPYDPSGIPQYGYKRYRNVIISLEYERLICASGPTGGHLLRPSDSKLAEKIAFIQCVGSRDLKNNRYCSSVCCMHATKEAMLAHEHNPKVKSCIFYMDLRAAGKGFQEYISRGEQQYNISYIRGGVAKITEDHDENPIVWHEETQNSQTNKMTVDLAVLATSLMPRRGVEELARVLGVELDEYNFFKTAPFNPLDTTRPGIFVCGCCREPMDIPDSVAQASGAAGRAAETVMR</sequence>
<dbReference type="EMBL" id="SOIP01000528">
    <property type="protein sequence ID" value="TET77969.1"/>
    <property type="molecule type" value="Genomic_DNA"/>
</dbReference>
<evidence type="ECO:0000256" key="7">
    <source>
        <dbReference type="ARBA" id="ARBA00023004"/>
    </source>
</evidence>
<keyword evidence="4" id="KW-0479">Metal-binding</keyword>
<dbReference type="PANTHER" id="PTHR43498:SF1">
    <property type="entry name" value="COB--COM HETERODISULFIDE REDUCTASE IRON-SULFUR SUBUNIT A"/>
    <property type="match status" value="1"/>
</dbReference>